<protein>
    <submittedName>
        <fullName evidence="2">Uncharacterized protein</fullName>
    </submittedName>
</protein>
<feature type="region of interest" description="Disordered" evidence="1">
    <location>
        <begin position="173"/>
        <end position="199"/>
    </location>
</feature>
<evidence type="ECO:0000256" key="1">
    <source>
        <dbReference type="SAM" id="MobiDB-lite"/>
    </source>
</evidence>
<dbReference type="EMBL" id="MLFT02000010">
    <property type="protein sequence ID" value="PHT35673.1"/>
    <property type="molecule type" value="Genomic_DNA"/>
</dbReference>
<dbReference type="STRING" id="33114.A0A2G2VRT8"/>
<reference evidence="3" key="2">
    <citation type="journal article" date="2017" name="J. Anim. Genet.">
        <title>Multiple reference genome sequences of hot pepper reveal the massive evolution of plant disease resistance genes by retroduplication.</title>
        <authorList>
            <person name="Kim S."/>
            <person name="Park J."/>
            <person name="Yeom S.-I."/>
            <person name="Kim Y.-M."/>
            <person name="Seo E."/>
            <person name="Kim K.-T."/>
            <person name="Kim M.-S."/>
            <person name="Lee J.M."/>
            <person name="Cheong K."/>
            <person name="Shin H.-S."/>
            <person name="Kim S.-B."/>
            <person name="Han K."/>
            <person name="Lee J."/>
            <person name="Park M."/>
            <person name="Lee H.-A."/>
            <person name="Lee H.-Y."/>
            <person name="Lee Y."/>
            <person name="Oh S."/>
            <person name="Lee J.H."/>
            <person name="Choi E."/>
            <person name="Choi E."/>
            <person name="Lee S.E."/>
            <person name="Jeon J."/>
            <person name="Kim H."/>
            <person name="Choi G."/>
            <person name="Song H."/>
            <person name="Lee J."/>
            <person name="Lee S.-C."/>
            <person name="Kwon J.-K."/>
            <person name="Lee H.-Y."/>
            <person name="Koo N."/>
            <person name="Hong Y."/>
            <person name="Kim R.W."/>
            <person name="Kang W.-H."/>
            <person name="Huh J.H."/>
            <person name="Kang B.-C."/>
            <person name="Yang T.-J."/>
            <person name="Lee Y.-H."/>
            <person name="Bennetzen J.L."/>
            <person name="Choi D."/>
        </authorList>
    </citation>
    <scope>NUCLEOTIDE SEQUENCE [LARGE SCALE GENOMIC DNA]</scope>
    <source>
        <strain evidence="3">cv. PBC81</strain>
    </source>
</reference>
<dbReference type="PANTHER" id="PTHR35218">
    <property type="entry name" value="RNASE H DOMAIN-CONTAINING PROTEIN"/>
    <property type="match status" value="1"/>
</dbReference>
<accession>A0A2G2VRT8</accession>
<evidence type="ECO:0000313" key="3">
    <source>
        <dbReference type="Proteomes" id="UP000224567"/>
    </source>
</evidence>
<reference evidence="2 3" key="1">
    <citation type="journal article" date="2017" name="Genome Biol.">
        <title>New reference genome sequences of hot pepper reveal the massive evolution of plant disease-resistance genes by retroduplication.</title>
        <authorList>
            <person name="Kim S."/>
            <person name="Park J."/>
            <person name="Yeom S.I."/>
            <person name="Kim Y.M."/>
            <person name="Seo E."/>
            <person name="Kim K.T."/>
            <person name="Kim M.S."/>
            <person name="Lee J.M."/>
            <person name="Cheong K."/>
            <person name="Shin H.S."/>
            <person name="Kim S.B."/>
            <person name="Han K."/>
            <person name="Lee J."/>
            <person name="Park M."/>
            <person name="Lee H.A."/>
            <person name="Lee H.Y."/>
            <person name="Lee Y."/>
            <person name="Oh S."/>
            <person name="Lee J.H."/>
            <person name="Choi E."/>
            <person name="Choi E."/>
            <person name="Lee S.E."/>
            <person name="Jeon J."/>
            <person name="Kim H."/>
            <person name="Choi G."/>
            <person name="Song H."/>
            <person name="Lee J."/>
            <person name="Lee S.C."/>
            <person name="Kwon J.K."/>
            <person name="Lee H.Y."/>
            <person name="Koo N."/>
            <person name="Hong Y."/>
            <person name="Kim R.W."/>
            <person name="Kang W.H."/>
            <person name="Huh J.H."/>
            <person name="Kang B.C."/>
            <person name="Yang T.J."/>
            <person name="Lee Y.H."/>
            <person name="Bennetzen J.L."/>
            <person name="Choi D."/>
        </authorList>
    </citation>
    <scope>NUCLEOTIDE SEQUENCE [LARGE SCALE GENOMIC DNA]</scope>
    <source>
        <strain evidence="3">cv. PBC81</strain>
    </source>
</reference>
<evidence type="ECO:0000313" key="2">
    <source>
        <dbReference type="EMBL" id="PHT35673.1"/>
    </source>
</evidence>
<dbReference type="PANTHER" id="PTHR35218:SF7">
    <property type="entry name" value="ENDONUCLEASE_EXONUCLEASE_PHOSPHATASE"/>
    <property type="match status" value="1"/>
</dbReference>
<dbReference type="OrthoDB" id="1305522at2759"/>
<name>A0A2G2VRT8_CAPBA</name>
<keyword evidence="3" id="KW-1185">Reference proteome</keyword>
<sequence>MNRTFNHTSNVPVENNKENHMWNSQNTWNPQNPNVMSFHQDLPNIAIYQENWSYSPANNQTQPPLYPILQDNKPIMLNMTYGQNMYNNTDGVSAANENNAGTSVELPQLVGRISHKKSTPYRNRKEHDLHARKLHDLSNGKFELTLTPTNELFRLISSTNITSIGGNVVREENIPDSEKTSGGSTPPITPPLSPIHVPHMPQAQEKPLRGNAQVMTPLTLEDTLTFTFLANIKERTLVNVPPPIQKISVNIRSFPVSHMQQYAVVIVATLAEEQEYSLFQKQFALNLVMSLAPGGTPIMRNQSPVKVIVWNYRGANKPTFKRNVLDIISSHNPVVLALPETRMTDHVSLLQLLSFFDVIQVPALGCSGGIALF</sequence>
<organism evidence="2 3">
    <name type="scientific">Capsicum baccatum</name>
    <name type="common">Peruvian pepper</name>
    <dbReference type="NCBI Taxonomy" id="33114"/>
    <lineage>
        <taxon>Eukaryota</taxon>
        <taxon>Viridiplantae</taxon>
        <taxon>Streptophyta</taxon>
        <taxon>Embryophyta</taxon>
        <taxon>Tracheophyta</taxon>
        <taxon>Spermatophyta</taxon>
        <taxon>Magnoliopsida</taxon>
        <taxon>eudicotyledons</taxon>
        <taxon>Gunneridae</taxon>
        <taxon>Pentapetalae</taxon>
        <taxon>asterids</taxon>
        <taxon>lamiids</taxon>
        <taxon>Solanales</taxon>
        <taxon>Solanaceae</taxon>
        <taxon>Solanoideae</taxon>
        <taxon>Capsiceae</taxon>
        <taxon>Capsicum</taxon>
    </lineage>
</organism>
<dbReference type="Proteomes" id="UP000224567">
    <property type="component" value="Unassembled WGS sequence"/>
</dbReference>
<proteinExistence type="predicted"/>
<gene>
    <name evidence="2" type="ORF">CQW23_23373</name>
</gene>
<dbReference type="AlphaFoldDB" id="A0A2G2VRT8"/>
<comment type="caution">
    <text evidence="2">The sequence shown here is derived from an EMBL/GenBank/DDBJ whole genome shotgun (WGS) entry which is preliminary data.</text>
</comment>